<dbReference type="InterPro" id="IPR006463">
    <property type="entry name" value="MiaB_methiolase"/>
</dbReference>
<keyword evidence="4 9" id="KW-0949">S-adenosyl-L-methionine</keyword>
<evidence type="ECO:0000256" key="6">
    <source>
        <dbReference type="ARBA" id="ARBA00023004"/>
    </source>
</evidence>
<dbReference type="InterPro" id="IPR002792">
    <property type="entry name" value="TRAM_dom"/>
</dbReference>
<evidence type="ECO:0000256" key="3">
    <source>
        <dbReference type="ARBA" id="ARBA00022679"/>
    </source>
</evidence>
<dbReference type="InterPro" id="IPR020612">
    <property type="entry name" value="Methylthiotransferase_CS"/>
</dbReference>
<feature type="binding site" evidence="9">
    <location>
        <position position="131"/>
    </location>
    <ligand>
        <name>[4Fe-4S] cluster</name>
        <dbReference type="ChEBI" id="CHEBI:49883"/>
        <label>1</label>
    </ligand>
</feature>
<sequence>MSVTVFNPRIDDAAVESRVTAPAVTALEASNSVQGSTAQTPVSVNESGAPKKVFVTTQGCQMNVYDSGKMLDVLGDSHGMEVTHNIDEADVLLMNTCSIREKAQEKVFSELGRWRKLKEKRPDLVIGVGGCVASQEGDNIQKRAPYVDMVFGPQTLHRLPELYDQSHEQRSISPKNRIGTVDVSFPSIEKFDFLPEPRVEGFKAFVSIMEGCSKYCSFCVVPYTRGEELSRPLDDVLAEIDSLAAQGVREINLLGQNVNGYRGEKDDGSICRFAELLHYVSHVDGVERIRYTTSHPLEFTDDIIDAYAKLPELVSHLHLPVQSGSNAILAAMKRNHTIDVYINQINKLKAIRPDIHLSSDFIIGFPGETDEDFQDTLNLAKELNFDHSYSFIYSKRPGTPAAELPDDVSFATKKARLAEFQQVIIDSTLAKTHEMVGTTTRVLVEQVANRHPDCLIGTADNTRTVMFPFDVDKVDELLGKIVSVRVTDFVSPHMVKGELVEVLA</sequence>
<keyword evidence="6 9" id="KW-0408">Iron</keyword>
<feature type="binding site" evidence="9">
    <location>
        <position position="219"/>
    </location>
    <ligand>
        <name>[4Fe-4S] cluster</name>
        <dbReference type="ChEBI" id="CHEBI:49883"/>
        <label>2</label>
        <note>4Fe-4S-S-AdoMet</note>
    </ligand>
</feature>
<dbReference type="SFLD" id="SFLDG01061">
    <property type="entry name" value="methylthiotransferase"/>
    <property type="match status" value="1"/>
</dbReference>
<dbReference type="Gene3D" id="3.80.30.20">
    <property type="entry name" value="tm_1862 like domain"/>
    <property type="match status" value="1"/>
</dbReference>
<feature type="domain" description="Radical SAM core" evidence="12">
    <location>
        <begin position="198"/>
        <end position="430"/>
    </location>
</feature>
<dbReference type="NCBIfam" id="TIGR00089">
    <property type="entry name" value="MiaB/RimO family radical SAM methylthiotransferase"/>
    <property type="match status" value="1"/>
</dbReference>
<accession>A0ABR8RHY8</accession>
<gene>
    <name evidence="9 13" type="primary">miaB</name>
    <name evidence="13" type="ORF">H9653_05275</name>
</gene>
<dbReference type="InterPro" id="IPR038135">
    <property type="entry name" value="Methylthiotransferase_N_sf"/>
</dbReference>
<protein>
    <recommendedName>
        <fullName evidence="8 9">tRNA-2-methylthio-N(6)-dimethylallyladenosine synthase</fullName>
        <ecNumber evidence="8 9">2.8.4.3</ecNumber>
    </recommendedName>
    <alternativeName>
        <fullName evidence="9">(Dimethylallyl)adenosine tRNA methylthiotransferase MiaB</fullName>
    </alternativeName>
    <alternativeName>
        <fullName evidence="9">tRNA-i(6)A37 methylthiotransferase</fullName>
    </alternativeName>
</protein>
<dbReference type="InterPro" id="IPR023404">
    <property type="entry name" value="rSAM_horseshoe"/>
</dbReference>
<comment type="subcellular location">
    <subcellularLocation>
        <location evidence="9">Cytoplasm</location>
    </subcellularLocation>
</comment>
<dbReference type="SFLD" id="SFLDG01082">
    <property type="entry name" value="B12-binding_domain_containing"/>
    <property type="match status" value="1"/>
</dbReference>
<evidence type="ECO:0000259" key="12">
    <source>
        <dbReference type="PROSITE" id="PS51918"/>
    </source>
</evidence>
<feature type="binding site" evidence="9">
    <location>
        <position position="212"/>
    </location>
    <ligand>
        <name>[4Fe-4S] cluster</name>
        <dbReference type="ChEBI" id="CHEBI:49883"/>
        <label>2</label>
        <note>4Fe-4S-S-AdoMet</note>
    </ligand>
</feature>
<dbReference type="InterPro" id="IPR058240">
    <property type="entry name" value="rSAM_sf"/>
</dbReference>
<evidence type="ECO:0000256" key="2">
    <source>
        <dbReference type="ARBA" id="ARBA00022485"/>
    </source>
</evidence>
<comment type="catalytic activity">
    <reaction evidence="9">
        <text>N(6)-dimethylallyladenosine(37) in tRNA + (sulfur carrier)-SH + AH2 + 2 S-adenosyl-L-methionine = 2-methylsulfanyl-N(6)-dimethylallyladenosine(37) in tRNA + (sulfur carrier)-H + 5'-deoxyadenosine + L-methionine + A + S-adenosyl-L-homocysteine + 2 H(+)</text>
        <dbReference type="Rhea" id="RHEA:37067"/>
        <dbReference type="Rhea" id="RHEA-COMP:10375"/>
        <dbReference type="Rhea" id="RHEA-COMP:10376"/>
        <dbReference type="Rhea" id="RHEA-COMP:14737"/>
        <dbReference type="Rhea" id="RHEA-COMP:14739"/>
        <dbReference type="ChEBI" id="CHEBI:13193"/>
        <dbReference type="ChEBI" id="CHEBI:15378"/>
        <dbReference type="ChEBI" id="CHEBI:17319"/>
        <dbReference type="ChEBI" id="CHEBI:17499"/>
        <dbReference type="ChEBI" id="CHEBI:29917"/>
        <dbReference type="ChEBI" id="CHEBI:57844"/>
        <dbReference type="ChEBI" id="CHEBI:57856"/>
        <dbReference type="ChEBI" id="CHEBI:59789"/>
        <dbReference type="ChEBI" id="CHEBI:64428"/>
        <dbReference type="ChEBI" id="CHEBI:74415"/>
        <dbReference type="ChEBI" id="CHEBI:74417"/>
        <dbReference type="EC" id="2.8.4.3"/>
    </reaction>
</comment>
<evidence type="ECO:0000256" key="7">
    <source>
        <dbReference type="ARBA" id="ARBA00023014"/>
    </source>
</evidence>
<evidence type="ECO:0000256" key="8">
    <source>
        <dbReference type="ARBA" id="ARBA00033765"/>
    </source>
</evidence>
<dbReference type="InterPro" id="IPR005839">
    <property type="entry name" value="Methylthiotransferase"/>
</dbReference>
<dbReference type="PANTHER" id="PTHR43020:SF2">
    <property type="entry name" value="MITOCHONDRIAL TRNA METHYLTHIOTRANSFERASE CDK5RAP1"/>
    <property type="match status" value="1"/>
</dbReference>
<evidence type="ECO:0000259" key="10">
    <source>
        <dbReference type="PROSITE" id="PS50926"/>
    </source>
</evidence>
<keyword evidence="14" id="KW-1185">Reference proteome</keyword>
<feature type="domain" description="MTTase N-terminal" evidence="11">
    <location>
        <begin position="51"/>
        <end position="168"/>
    </location>
</feature>
<dbReference type="PROSITE" id="PS50926">
    <property type="entry name" value="TRAM"/>
    <property type="match status" value="1"/>
</dbReference>
<dbReference type="InterPro" id="IPR013848">
    <property type="entry name" value="Methylthiotransferase_N"/>
</dbReference>
<dbReference type="PROSITE" id="PS51449">
    <property type="entry name" value="MTTASE_N"/>
    <property type="match status" value="1"/>
</dbReference>
<dbReference type="InterPro" id="IPR006638">
    <property type="entry name" value="Elp3/MiaA/NifB-like_rSAM"/>
</dbReference>
<evidence type="ECO:0000256" key="1">
    <source>
        <dbReference type="ARBA" id="ARBA00003234"/>
    </source>
</evidence>
<comment type="cofactor">
    <cofactor evidence="9">
        <name>[4Fe-4S] cluster</name>
        <dbReference type="ChEBI" id="CHEBI:49883"/>
    </cofactor>
    <text evidence="9">Binds 2 [4Fe-4S] clusters. One cluster is coordinated with 3 cysteines and an exchangeable S-adenosyl-L-methionine.</text>
</comment>
<dbReference type="EMBL" id="JACSQR010000010">
    <property type="protein sequence ID" value="MBD7947430.1"/>
    <property type="molecule type" value="Genomic_DNA"/>
</dbReference>
<comment type="function">
    <text evidence="1 9">Catalyzes the methylthiolation of N6-(dimethylallyl)adenosine (i(6)A), leading to the formation of 2-methylthio-N6-(dimethylallyl)adenosine (ms(2)i(6)A) at position 37 in tRNAs that read codons beginning with uridine.</text>
</comment>
<comment type="subunit">
    <text evidence="9">Monomer.</text>
</comment>
<evidence type="ECO:0000313" key="14">
    <source>
        <dbReference type="Proteomes" id="UP000606724"/>
    </source>
</evidence>
<dbReference type="SUPFAM" id="SSF102114">
    <property type="entry name" value="Radical SAM enzymes"/>
    <property type="match status" value="1"/>
</dbReference>
<keyword evidence="2 9" id="KW-0004">4Fe-4S</keyword>
<dbReference type="Gene3D" id="3.40.50.12160">
    <property type="entry name" value="Methylthiotransferase, N-terminal domain"/>
    <property type="match status" value="1"/>
</dbReference>
<evidence type="ECO:0000256" key="5">
    <source>
        <dbReference type="ARBA" id="ARBA00022723"/>
    </source>
</evidence>
<dbReference type="Pfam" id="PF00919">
    <property type="entry name" value="UPF0004"/>
    <property type="match status" value="1"/>
</dbReference>
<keyword evidence="9" id="KW-0963">Cytoplasm</keyword>
<dbReference type="RefSeq" id="WP_191690984.1">
    <property type="nucleotide sequence ID" value="NZ_JACSQR010000010.1"/>
</dbReference>
<keyword evidence="5 9" id="KW-0479">Metal-binding</keyword>
<dbReference type="PANTHER" id="PTHR43020">
    <property type="entry name" value="CDK5 REGULATORY SUBUNIT-ASSOCIATED PROTEIN 1"/>
    <property type="match status" value="1"/>
</dbReference>
<evidence type="ECO:0000313" key="13">
    <source>
        <dbReference type="EMBL" id="MBD7947430.1"/>
    </source>
</evidence>
<keyword evidence="7 9" id="KW-0411">Iron-sulfur</keyword>
<dbReference type="SMART" id="SM00729">
    <property type="entry name" value="Elp3"/>
    <property type="match status" value="1"/>
</dbReference>
<dbReference type="HAMAP" id="MF_01864">
    <property type="entry name" value="tRNA_metthiotr_MiaB"/>
    <property type="match status" value="1"/>
</dbReference>
<name>A0ABR8RHY8_9GAMM</name>
<feature type="binding site" evidence="9">
    <location>
        <position position="216"/>
    </location>
    <ligand>
        <name>[4Fe-4S] cluster</name>
        <dbReference type="ChEBI" id="CHEBI:49883"/>
        <label>2</label>
        <note>4Fe-4S-S-AdoMet</note>
    </ligand>
</feature>
<evidence type="ECO:0000256" key="4">
    <source>
        <dbReference type="ARBA" id="ARBA00022691"/>
    </source>
</evidence>
<dbReference type="GO" id="GO:0035597">
    <property type="term" value="F:tRNA-2-methylthio-N(6)-dimethylallyladenosine(37) synthase activity"/>
    <property type="evidence" value="ECO:0007669"/>
    <property type="project" value="UniProtKB-EC"/>
</dbReference>
<dbReference type="NCBIfam" id="TIGR01574">
    <property type="entry name" value="miaB-methiolase"/>
    <property type="match status" value="1"/>
</dbReference>
<organism evidence="13 14">
    <name type="scientific">Psychrobacter communis</name>
    <dbReference type="NCBI Taxonomy" id="2762238"/>
    <lineage>
        <taxon>Bacteria</taxon>
        <taxon>Pseudomonadati</taxon>
        <taxon>Pseudomonadota</taxon>
        <taxon>Gammaproteobacteria</taxon>
        <taxon>Moraxellales</taxon>
        <taxon>Moraxellaceae</taxon>
        <taxon>Psychrobacter</taxon>
    </lineage>
</organism>
<dbReference type="CDD" id="cd01335">
    <property type="entry name" value="Radical_SAM"/>
    <property type="match status" value="1"/>
</dbReference>
<dbReference type="SFLD" id="SFLDS00029">
    <property type="entry name" value="Radical_SAM"/>
    <property type="match status" value="1"/>
</dbReference>
<dbReference type="Proteomes" id="UP000606724">
    <property type="component" value="Unassembled WGS sequence"/>
</dbReference>
<feature type="domain" description="TRAM" evidence="10">
    <location>
        <begin position="433"/>
        <end position="501"/>
    </location>
</feature>
<comment type="caution">
    <text evidence="13">The sequence shown here is derived from an EMBL/GenBank/DDBJ whole genome shotgun (WGS) entry which is preliminary data.</text>
</comment>
<comment type="similarity">
    <text evidence="9">Belongs to the methylthiotransferase family. MiaB subfamily.</text>
</comment>
<dbReference type="SFLD" id="SFLDF00273">
    <property type="entry name" value="(dimethylallyl)adenosine_tRNA"/>
    <property type="match status" value="1"/>
</dbReference>
<evidence type="ECO:0000256" key="9">
    <source>
        <dbReference type="HAMAP-Rule" id="MF_01864"/>
    </source>
</evidence>
<feature type="binding site" evidence="9">
    <location>
        <position position="97"/>
    </location>
    <ligand>
        <name>[4Fe-4S] cluster</name>
        <dbReference type="ChEBI" id="CHEBI:49883"/>
        <label>1</label>
    </ligand>
</feature>
<dbReference type="PROSITE" id="PS51918">
    <property type="entry name" value="RADICAL_SAM"/>
    <property type="match status" value="1"/>
</dbReference>
<reference evidence="13 14" key="1">
    <citation type="submission" date="2020-08" db="EMBL/GenBank/DDBJ databases">
        <title>A Genomic Blueprint of the Chicken Gut Microbiome.</title>
        <authorList>
            <person name="Gilroy R."/>
            <person name="Ravi A."/>
            <person name="Getino M."/>
            <person name="Pursley I."/>
            <person name="Horton D.L."/>
            <person name="Alikhan N.-F."/>
            <person name="Baker D."/>
            <person name="Gharbi K."/>
            <person name="Hall N."/>
            <person name="Watson M."/>
            <person name="Adriaenssens E.M."/>
            <person name="Foster-Nyarko E."/>
            <person name="Jarju S."/>
            <person name="Secka A."/>
            <person name="Antonio M."/>
            <person name="Oren A."/>
            <person name="Chaudhuri R."/>
            <person name="La Ragione R.M."/>
            <person name="Hildebrand F."/>
            <person name="Pallen M.J."/>
        </authorList>
    </citation>
    <scope>NUCLEOTIDE SEQUENCE [LARGE SCALE GENOMIC DNA]</scope>
    <source>
        <strain evidence="13 14">Sa4CVA2</strain>
    </source>
</reference>
<keyword evidence="3 9" id="KW-0808">Transferase</keyword>
<evidence type="ECO:0000259" key="11">
    <source>
        <dbReference type="PROSITE" id="PS51449"/>
    </source>
</evidence>
<dbReference type="InterPro" id="IPR007197">
    <property type="entry name" value="rSAM"/>
</dbReference>
<feature type="binding site" evidence="9">
    <location>
        <position position="60"/>
    </location>
    <ligand>
        <name>[4Fe-4S] cluster</name>
        <dbReference type="ChEBI" id="CHEBI:49883"/>
        <label>1</label>
    </ligand>
</feature>
<dbReference type="Pfam" id="PF01938">
    <property type="entry name" value="TRAM"/>
    <property type="match status" value="1"/>
</dbReference>
<dbReference type="PROSITE" id="PS01278">
    <property type="entry name" value="MTTASE_RADICAL"/>
    <property type="match status" value="1"/>
</dbReference>
<dbReference type="EC" id="2.8.4.3" evidence="8 9"/>
<keyword evidence="9" id="KW-0819">tRNA processing</keyword>
<proteinExistence type="inferred from homology"/>
<dbReference type="Pfam" id="PF04055">
    <property type="entry name" value="Radical_SAM"/>
    <property type="match status" value="1"/>
</dbReference>